<comment type="caution">
    <text evidence="1">The sequence shown here is derived from an EMBL/GenBank/DDBJ whole genome shotgun (WGS) entry which is preliminary data.</text>
</comment>
<name>A0A059ECU3_9PROT</name>
<sequence length="52" mass="6056">MRHVGFLAFVCRNGEPKDADSLFPLEFIIMRFENDTGFLYCPPQFEQAEEKA</sequence>
<gene>
    <name evidence="1" type="ORF">HY36_02900</name>
</gene>
<evidence type="ECO:0000313" key="1">
    <source>
        <dbReference type="EMBL" id="KCZ65352.1"/>
    </source>
</evidence>
<dbReference type="EMBL" id="AWFH01000001">
    <property type="protein sequence ID" value="KCZ65352.1"/>
    <property type="molecule type" value="Genomic_DNA"/>
</dbReference>
<keyword evidence="2" id="KW-1185">Reference proteome</keyword>
<dbReference type="PATRIC" id="fig|1280948.3.peg.574"/>
<dbReference type="Proteomes" id="UP000024547">
    <property type="component" value="Unassembled WGS sequence"/>
</dbReference>
<dbReference type="AlphaFoldDB" id="A0A059ECU3"/>
<reference evidence="1 2" key="1">
    <citation type="journal article" date="2014" name="Antonie Van Leeuwenhoek">
        <title>Hyphomonas beringensis sp. nov. and Hyphomonas chukchiensis sp. nov., isolated from surface seawater of the Bering Sea and Chukchi Sea.</title>
        <authorList>
            <person name="Li C."/>
            <person name="Lai Q."/>
            <person name="Li G."/>
            <person name="Dong C."/>
            <person name="Wang J."/>
            <person name="Liao Y."/>
            <person name="Shao Z."/>
        </authorList>
    </citation>
    <scope>NUCLEOTIDE SEQUENCE [LARGE SCALE GENOMIC DNA]</scope>
    <source>
        <strain evidence="1 2">22II1-22F38</strain>
    </source>
</reference>
<dbReference type="STRING" id="1280948.HY36_02900"/>
<protein>
    <submittedName>
        <fullName evidence="1">Uncharacterized protein</fullName>
    </submittedName>
</protein>
<organism evidence="1 2">
    <name type="scientific">Hyphomonas atlantica</name>
    <dbReference type="NCBI Taxonomy" id="1280948"/>
    <lineage>
        <taxon>Bacteria</taxon>
        <taxon>Pseudomonadati</taxon>
        <taxon>Pseudomonadota</taxon>
        <taxon>Alphaproteobacteria</taxon>
        <taxon>Hyphomonadales</taxon>
        <taxon>Hyphomonadaceae</taxon>
        <taxon>Hyphomonas</taxon>
    </lineage>
</organism>
<proteinExistence type="predicted"/>
<evidence type="ECO:0000313" key="2">
    <source>
        <dbReference type="Proteomes" id="UP000024547"/>
    </source>
</evidence>
<accession>A0A059ECU3</accession>